<proteinExistence type="inferred from homology"/>
<dbReference type="PROSITE" id="PS51375">
    <property type="entry name" value="PPR"/>
    <property type="match status" value="3"/>
</dbReference>
<dbReference type="Proteomes" id="UP000694864">
    <property type="component" value="Chromosome 1"/>
</dbReference>
<feature type="repeat" description="PPR" evidence="3">
    <location>
        <begin position="473"/>
        <end position="508"/>
    </location>
</feature>
<evidence type="ECO:0000256" key="3">
    <source>
        <dbReference type="PROSITE-ProRule" id="PRU00708"/>
    </source>
</evidence>
<feature type="repeat" description="PPR" evidence="3">
    <location>
        <begin position="351"/>
        <end position="386"/>
    </location>
</feature>
<keyword evidence="4" id="KW-1185">Reference proteome</keyword>
<name>A0ABM1RKQ5_CAMSA</name>
<dbReference type="NCBIfam" id="TIGR00756">
    <property type="entry name" value="PPR"/>
    <property type="match status" value="1"/>
</dbReference>
<evidence type="ECO:0000256" key="2">
    <source>
        <dbReference type="ARBA" id="ARBA00022737"/>
    </source>
</evidence>
<feature type="repeat" description="PPR" evidence="3">
    <location>
        <begin position="509"/>
        <end position="543"/>
    </location>
</feature>
<evidence type="ECO:0000313" key="4">
    <source>
        <dbReference type="Proteomes" id="UP000694864"/>
    </source>
</evidence>
<dbReference type="Pfam" id="PF01535">
    <property type="entry name" value="PPR"/>
    <property type="match status" value="2"/>
</dbReference>
<organism evidence="4 5">
    <name type="scientific">Camelina sativa</name>
    <name type="common">False flax</name>
    <name type="synonym">Myagrum sativum</name>
    <dbReference type="NCBI Taxonomy" id="90675"/>
    <lineage>
        <taxon>Eukaryota</taxon>
        <taxon>Viridiplantae</taxon>
        <taxon>Streptophyta</taxon>
        <taxon>Embryophyta</taxon>
        <taxon>Tracheophyta</taxon>
        <taxon>Spermatophyta</taxon>
        <taxon>Magnoliopsida</taxon>
        <taxon>eudicotyledons</taxon>
        <taxon>Gunneridae</taxon>
        <taxon>Pentapetalae</taxon>
        <taxon>rosids</taxon>
        <taxon>malvids</taxon>
        <taxon>Brassicales</taxon>
        <taxon>Brassicaceae</taxon>
        <taxon>Camelineae</taxon>
        <taxon>Camelina</taxon>
    </lineage>
</organism>
<reference evidence="5" key="2">
    <citation type="submission" date="2025-08" db="UniProtKB">
        <authorList>
            <consortium name="RefSeq"/>
        </authorList>
    </citation>
    <scope>IDENTIFICATION</scope>
    <source>
        <tissue evidence="5">Leaf</tissue>
    </source>
</reference>
<gene>
    <name evidence="5" type="primary">LOC104704370</name>
</gene>
<dbReference type="PROSITE" id="PS00018">
    <property type="entry name" value="EF_HAND_1"/>
    <property type="match status" value="1"/>
</dbReference>
<dbReference type="InterPro" id="IPR011990">
    <property type="entry name" value="TPR-like_helical_dom_sf"/>
</dbReference>
<dbReference type="InterPro" id="IPR018247">
    <property type="entry name" value="EF_Hand_1_Ca_BS"/>
</dbReference>
<evidence type="ECO:0000313" key="5">
    <source>
        <dbReference type="RefSeq" id="XP_019099593.1"/>
    </source>
</evidence>
<sequence>MTHNLQQHARRILAYSSRPRFFCSYINGTLPSPASNQTLLSRIEAAANRKAEITTVLEHWRQQQQQHGNQLNPSLLRGIVEKLNCSKRYSQALEVSEWMTKQKILCNLVPEDFTTRFHLIENVLGLEEAEKFFESIPENLRGESIYTSLLRNYSRQPGLRALFKAESTFEKMKKLGLLLRPSPYNSMTSLYSSRGNRGKVDEILQEMKDNNVEFDNVTVNNALRVYAVVSDVETMEKFVADWRAITILDGLTVLDMAKAYLRDGSKEKSIKLLRRREGYMGTEYYEELMRLYGEAGEREDVYRIWDLYKKTRNKNNEGFRALIGSLLNFDDIKGAEEVYYNEWECSGLEFDLQILNMLVSGYRKKGMVKKAEKLVNKTMRNRGLVKPITPFLNELGKKGTQVSPSDLRDLIKNLHDSSQLSKALEASSWMCEKKMFNLFSEDYATRLQLTGKVLGLEEAERFFESSIPDNMKDYSVYATLLTLYTRSEMNLVKAEAVFEKMRELGLVSKLYPFNLMISLYSELRKRSKVNKLLSDMKQNNIEPDNVTMNNVLRVNADVSAIDSMEKYKKEWTAADDGDDNNKITKLEVRTMDAMAKAYERAGLILKAIETTTSNREVYRLWDMYKVKADGDIKRDKITSKSEIGKIWNEGYRNVISSLLKLEDVKGAEKIYGEWELKGIVMDTRIPCLLISRYSKEDDQVKMKNVVDSSRKKEKRVHVEKVVNTTLVEDVLTLLAVPSGTILLVWVFFS</sequence>
<dbReference type="GeneID" id="104704370"/>
<dbReference type="RefSeq" id="XP_019099593.1">
    <property type="nucleotide sequence ID" value="XM_019244048.1"/>
</dbReference>
<comment type="similarity">
    <text evidence="1">Belongs to the PPR family. P subfamily.</text>
</comment>
<keyword evidence="2" id="KW-0677">Repeat</keyword>
<dbReference type="PANTHER" id="PTHR45717:SF30">
    <property type="entry name" value="PENTATRICOPEPTIDE REPEAT (PPR) SUPERFAMILY PROTEIN"/>
    <property type="match status" value="1"/>
</dbReference>
<dbReference type="Pfam" id="PF13812">
    <property type="entry name" value="PPR_3"/>
    <property type="match status" value="1"/>
</dbReference>
<protein>
    <submittedName>
        <fullName evidence="5">Pentatricopeptide repeat-containing protein At1g28020</fullName>
    </submittedName>
</protein>
<dbReference type="PANTHER" id="PTHR45717">
    <property type="entry name" value="OS12G0527900 PROTEIN"/>
    <property type="match status" value="1"/>
</dbReference>
<evidence type="ECO:0000256" key="1">
    <source>
        <dbReference type="ARBA" id="ARBA00007626"/>
    </source>
</evidence>
<accession>A0ABM1RKQ5</accession>
<reference evidence="4" key="1">
    <citation type="journal article" date="2014" name="Nat. Commun.">
        <title>The emerging biofuel crop Camelina sativa retains a highly undifferentiated hexaploid genome structure.</title>
        <authorList>
            <person name="Kagale S."/>
            <person name="Koh C."/>
            <person name="Nixon J."/>
            <person name="Bollina V."/>
            <person name="Clarke W.E."/>
            <person name="Tuteja R."/>
            <person name="Spillane C."/>
            <person name="Robinson S.J."/>
            <person name="Links M.G."/>
            <person name="Clarke C."/>
            <person name="Higgins E.E."/>
            <person name="Huebert T."/>
            <person name="Sharpe A.G."/>
            <person name="Parkin I.A."/>
        </authorList>
    </citation>
    <scope>NUCLEOTIDE SEQUENCE [LARGE SCALE GENOMIC DNA]</scope>
    <source>
        <strain evidence="4">cv. DH55</strain>
    </source>
</reference>
<dbReference type="InterPro" id="IPR002885">
    <property type="entry name" value="PPR_rpt"/>
</dbReference>
<dbReference type="Gene3D" id="1.25.40.10">
    <property type="entry name" value="Tetratricopeptide repeat domain"/>
    <property type="match status" value="3"/>
</dbReference>